<dbReference type="Pfam" id="PF01152">
    <property type="entry name" value="Bac_globin"/>
    <property type="match status" value="1"/>
</dbReference>
<dbReference type="RefSeq" id="WP_240257981.1">
    <property type="nucleotide sequence ID" value="NZ_CP092488.2"/>
</dbReference>
<evidence type="ECO:0000313" key="7">
    <source>
        <dbReference type="EMBL" id="UMB67519.1"/>
    </source>
</evidence>
<evidence type="ECO:0000256" key="5">
    <source>
        <dbReference type="ARBA" id="ARBA00023004"/>
    </source>
</evidence>
<keyword evidence="2 6" id="KW-0813">Transport</keyword>
<dbReference type="Gene3D" id="1.10.490.10">
    <property type="entry name" value="Globins"/>
    <property type="match status" value="1"/>
</dbReference>
<evidence type="ECO:0000256" key="6">
    <source>
        <dbReference type="PIRNR" id="PIRNR002030"/>
    </source>
</evidence>
<protein>
    <recommendedName>
        <fullName evidence="6">Group 1 truncated hemoglobin</fullName>
    </recommendedName>
</protein>
<dbReference type="SUPFAM" id="SSF46458">
    <property type="entry name" value="Globin-like"/>
    <property type="match status" value="1"/>
</dbReference>
<dbReference type="Proteomes" id="UP001055336">
    <property type="component" value="Chromosome"/>
</dbReference>
<evidence type="ECO:0000256" key="2">
    <source>
        <dbReference type="ARBA" id="ARBA00022448"/>
    </source>
</evidence>
<accession>A0ABY3VH80</accession>
<evidence type="ECO:0000256" key="4">
    <source>
        <dbReference type="ARBA" id="ARBA00022723"/>
    </source>
</evidence>
<comment type="similarity">
    <text evidence="1 6">Belongs to the truncated hemoglobin family. Group I subfamily.</text>
</comment>
<reference evidence="7" key="1">
    <citation type="submission" date="2022-08" db="EMBL/GenBank/DDBJ databases">
        <title>Whole genome sequencing of non-tuberculosis mycobacteria type-strains.</title>
        <authorList>
            <person name="Igarashi Y."/>
            <person name="Osugi A."/>
            <person name="Mitarai S."/>
        </authorList>
    </citation>
    <scope>NUCLEOTIDE SEQUENCE</scope>
    <source>
        <strain evidence="7">DSM 45127</strain>
    </source>
</reference>
<dbReference type="PIRSF" id="PIRSF002030">
    <property type="entry name" value="Globin_Protozoa/Cyanobacteria"/>
    <property type="match status" value="1"/>
</dbReference>
<evidence type="ECO:0000313" key="8">
    <source>
        <dbReference type="Proteomes" id="UP001055336"/>
    </source>
</evidence>
<dbReference type="InterPro" id="IPR009050">
    <property type="entry name" value="Globin-like_sf"/>
</dbReference>
<dbReference type="InterPro" id="IPR001486">
    <property type="entry name" value="Hemoglobin_trunc"/>
</dbReference>
<name>A0ABY3VH80_9MYCO</name>
<evidence type="ECO:0000256" key="1">
    <source>
        <dbReference type="ARBA" id="ARBA00009660"/>
    </source>
</evidence>
<comment type="cofactor">
    <cofactor evidence="6">
        <name>heme</name>
        <dbReference type="ChEBI" id="CHEBI:30413"/>
    </cofactor>
</comment>
<keyword evidence="5 6" id="KW-0408">Iron</keyword>
<gene>
    <name evidence="7" type="ORF">MKK62_13380</name>
</gene>
<sequence length="135" mass="14229">MGILTHFRRPGASSLYAKVGGHDALAVIVEDFYCRVLDDDQLAGFYAGSNMKCVKARQVEFLSAVLGGPEPYTGSPIRQVHEGRGITMHHFAMVAAHLADSLCAAGLHPETITAILGAIAPLAGEIASEDVKAVV</sequence>
<organism evidence="7 8">
    <name type="scientific">Mycobacterium paraterrae</name>
    <dbReference type="NCBI Taxonomy" id="577492"/>
    <lineage>
        <taxon>Bacteria</taxon>
        <taxon>Bacillati</taxon>
        <taxon>Actinomycetota</taxon>
        <taxon>Actinomycetes</taxon>
        <taxon>Mycobacteriales</taxon>
        <taxon>Mycobacteriaceae</taxon>
        <taxon>Mycobacterium</taxon>
    </lineage>
</organism>
<evidence type="ECO:0000256" key="3">
    <source>
        <dbReference type="ARBA" id="ARBA00022617"/>
    </source>
</evidence>
<keyword evidence="8" id="KW-1185">Reference proteome</keyword>
<dbReference type="EMBL" id="CP092488">
    <property type="protein sequence ID" value="UMB67519.1"/>
    <property type="molecule type" value="Genomic_DNA"/>
</dbReference>
<keyword evidence="3 6" id="KW-0349">Heme</keyword>
<dbReference type="InterPro" id="IPR012292">
    <property type="entry name" value="Globin/Proto"/>
</dbReference>
<dbReference type="InterPro" id="IPR016339">
    <property type="entry name" value="Hemoglobin_trunc_I"/>
</dbReference>
<keyword evidence="6" id="KW-0561">Oxygen transport</keyword>
<keyword evidence="4 6" id="KW-0479">Metal-binding</keyword>
<proteinExistence type="inferred from homology"/>